<evidence type="ECO:0000256" key="1">
    <source>
        <dbReference type="ARBA" id="ARBA00022679"/>
    </source>
</evidence>
<evidence type="ECO:0000313" key="2">
    <source>
        <dbReference type="EMBL" id="TKG73004.1"/>
    </source>
</evidence>
<dbReference type="InterPro" id="IPR023606">
    <property type="entry name" value="CoA-Trfase_III_dom_1_sf"/>
</dbReference>
<organism evidence="2 3">
    <name type="scientific">Prauserella endophytica</name>
    <dbReference type="NCBI Taxonomy" id="1592324"/>
    <lineage>
        <taxon>Bacteria</taxon>
        <taxon>Bacillati</taxon>
        <taxon>Actinomycetota</taxon>
        <taxon>Actinomycetes</taxon>
        <taxon>Pseudonocardiales</taxon>
        <taxon>Pseudonocardiaceae</taxon>
        <taxon>Prauserella</taxon>
        <taxon>Prauserella coralliicola group</taxon>
    </lineage>
</organism>
<dbReference type="GO" id="GO:0016740">
    <property type="term" value="F:transferase activity"/>
    <property type="evidence" value="ECO:0007669"/>
    <property type="project" value="UniProtKB-KW"/>
</dbReference>
<dbReference type="InterPro" id="IPR050483">
    <property type="entry name" value="CoA-transferase_III_domain"/>
</dbReference>
<dbReference type="InterPro" id="IPR003673">
    <property type="entry name" value="CoA-Trfase_fam_III"/>
</dbReference>
<dbReference type="Gene3D" id="3.30.1540.10">
    <property type="entry name" value="formyl-coa transferase, domain 3"/>
    <property type="match status" value="1"/>
</dbReference>
<dbReference type="SUPFAM" id="SSF89796">
    <property type="entry name" value="CoA-transferase family III (CaiB/BaiF)"/>
    <property type="match status" value="1"/>
</dbReference>
<keyword evidence="1 2" id="KW-0808">Transferase</keyword>
<comment type="caution">
    <text evidence="2">The sequence shown here is derived from an EMBL/GenBank/DDBJ whole genome shotgun (WGS) entry which is preliminary data.</text>
</comment>
<evidence type="ECO:0000313" key="3">
    <source>
        <dbReference type="Proteomes" id="UP000309992"/>
    </source>
</evidence>
<gene>
    <name evidence="2" type="ORF">FCN18_05875</name>
</gene>
<reference evidence="2 3" key="1">
    <citation type="journal article" date="2015" name="Antonie Van Leeuwenhoek">
        <title>Prauserella endophytica sp. nov., an endophytic actinobacterium isolated from Tamarix taklamakanensis.</title>
        <authorList>
            <person name="Liu J.M."/>
            <person name="Habden X."/>
            <person name="Guo L."/>
            <person name="Tuo L."/>
            <person name="Jiang Z.K."/>
            <person name="Liu S.W."/>
            <person name="Liu X.F."/>
            <person name="Chen L."/>
            <person name="Li R.F."/>
            <person name="Zhang Y.Q."/>
            <person name="Sun C.H."/>
        </authorList>
    </citation>
    <scope>NUCLEOTIDE SEQUENCE [LARGE SCALE GENOMIC DNA]</scope>
    <source>
        <strain evidence="2 3">CGMCC 4.7182</strain>
    </source>
</reference>
<dbReference type="PANTHER" id="PTHR48207">
    <property type="entry name" value="SUCCINATE--HYDROXYMETHYLGLUTARATE COA-TRANSFERASE"/>
    <property type="match status" value="1"/>
</dbReference>
<proteinExistence type="predicted"/>
<name>A0ABY2SCA8_9PSEU</name>
<sequence>MRERTLPTVEGALAGIRVVDLSRVLAGPLCTQMLADHGADVVKVEPPAGDETRGWGPPFVRQGTSAYFTGLNRNKRNIVLDLNSAEGQAVLGRLLEEADVLVENFKAGTLARWGFDDDHLRRAYPRLVHSRVTGYGVDGPRGSAPGYDAILQAYAGLMSVNGAADGPPTRVGVPIVDMVTGILSFSGILLALHERQRSGRGQLIDSTLLDTAVTLLHPHSATWFASGQVPARTGSAHPTIAPYDTFATRNGPIFLGVGNDRQFRSLVEVLGRPALADDPRFAANADRVINRAELSAIVGALLAEHDREELGARLLERGVPSSPVHDVGEALTDPQVLHREMVVELDGYRGIGIPVKLTRTPGSVRTAPRDRGADTLEVLRDLGFGDDHIARAEGRAPAEPGPGT</sequence>
<keyword evidence="3" id="KW-1185">Reference proteome</keyword>
<dbReference type="EMBL" id="SWMS01000002">
    <property type="protein sequence ID" value="TKG73004.1"/>
    <property type="molecule type" value="Genomic_DNA"/>
</dbReference>
<protein>
    <submittedName>
        <fullName evidence="2">CoA transferase</fullName>
    </submittedName>
</protein>
<dbReference type="Proteomes" id="UP000309992">
    <property type="component" value="Unassembled WGS sequence"/>
</dbReference>
<dbReference type="Gene3D" id="3.40.50.10540">
    <property type="entry name" value="Crotonobetainyl-coa:carnitine coa-transferase, domain 1"/>
    <property type="match status" value="1"/>
</dbReference>
<dbReference type="PANTHER" id="PTHR48207:SF3">
    <property type="entry name" value="SUCCINATE--HYDROXYMETHYLGLUTARATE COA-TRANSFERASE"/>
    <property type="match status" value="1"/>
</dbReference>
<accession>A0ABY2SCA8</accession>
<dbReference type="Pfam" id="PF02515">
    <property type="entry name" value="CoA_transf_3"/>
    <property type="match status" value="1"/>
</dbReference>
<dbReference type="InterPro" id="IPR044855">
    <property type="entry name" value="CoA-Trfase_III_dom3_sf"/>
</dbReference>